<dbReference type="InterPro" id="IPR008915">
    <property type="entry name" value="Peptidase_M50"/>
</dbReference>
<keyword evidence="10 11" id="KW-0472">Membrane</keyword>
<dbReference type="InterPro" id="IPR036034">
    <property type="entry name" value="PDZ_sf"/>
</dbReference>
<sequence>MDVSGLVDFAWNTVLINIVPFLFVLTVIVFFHELGHYLVGRWCGIRIETFSVGFGKELAGFTDKHGTRWKLSAIPLGGYVKFLGDSNAASMPDNASLEHLSPEQLEGTFQSKSVWRRAATVAAGPIANFILAIAIFAGVAYFNGRVVADPIIAQVQENSPAQEAGIQAGDKIVSADGNAITYFSDFQRYVASRADVPIALVVDRAGSPVALEVTPRERVQQDAFGNEFKVPVVGIVATNDSSSFRVEHLSLLQSINYGAAQTWFITERTVDFLVGLIRGAQPADQLSGPIGIAHMSGQAASLGFATLLNMAALLSVSIGLLNLMPIPILDGGHLVFYAIEAARGKPVSERVMEVSFRIGFALLIGLMLFASSNDILSRIGGLW</sequence>
<keyword evidence="11" id="KW-0479">Metal-binding</keyword>
<evidence type="ECO:0000313" key="14">
    <source>
        <dbReference type="Proteomes" id="UP000324738"/>
    </source>
</evidence>
<dbReference type="EC" id="3.4.24.-" evidence="11"/>
<dbReference type="CDD" id="cd06163">
    <property type="entry name" value="S2P-M50_PDZ_RseP-like"/>
    <property type="match status" value="1"/>
</dbReference>
<dbReference type="PROSITE" id="PS50106">
    <property type="entry name" value="PDZ"/>
    <property type="match status" value="1"/>
</dbReference>
<evidence type="ECO:0000256" key="3">
    <source>
        <dbReference type="ARBA" id="ARBA00007931"/>
    </source>
</evidence>
<dbReference type="Proteomes" id="UP000324738">
    <property type="component" value="Unassembled WGS sequence"/>
</dbReference>
<keyword evidence="14" id="KW-1185">Reference proteome</keyword>
<protein>
    <recommendedName>
        <fullName evidence="11">Zinc metalloprotease</fullName>
        <ecNumber evidence="11">3.4.24.-</ecNumber>
    </recommendedName>
</protein>
<keyword evidence="5 11" id="KW-0812">Transmembrane</keyword>
<dbReference type="EMBL" id="VTWH01000002">
    <property type="protein sequence ID" value="KAA0970494.1"/>
    <property type="molecule type" value="Genomic_DNA"/>
</dbReference>
<comment type="similarity">
    <text evidence="3 11">Belongs to the peptidase M50B family.</text>
</comment>
<dbReference type="InterPro" id="IPR004387">
    <property type="entry name" value="Pept_M50_Zn"/>
</dbReference>
<organism evidence="13 14">
    <name type="scientific">Aureimonas fodinaquatilis</name>
    <dbReference type="NCBI Taxonomy" id="2565783"/>
    <lineage>
        <taxon>Bacteria</taxon>
        <taxon>Pseudomonadati</taxon>
        <taxon>Pseudomonadota</taxon>
        <taxon>Alphaproteobacteria</taxon>
        <taxon>Hyphomicrobiales</taxon>
        <taxon>Aurantimonadaceae</taxon>
        <taxon>Aureimonas</taxon>
    </lineage>
</organism>
<dbReference type="GO" id="GO:0016020">
    <property type="term" value="C:membrane"/>
    <property type="evidence" value="ECO:0007669"/>
    <property type="project" value="UniProtKB-SubCell"/>
</dbReference>
<dbReference type="Gene3D" id="2.30.42.10">
    <property type="match status" value="1"/>
</dbReference>
<evidence type="ECO:0000256" key="6">
    <source>
        <dbReference type="ARBA" id="ARBA00022801"/>
    </source>
</evidence>
<feature type="domain" description="PDZ" evidence="12">
    <location>
        <begin position="151"/>
        <end position="217"/>
    </location>
</feature>
<keyword evidence="9 11" id="KW-0482">Metalloprotease</keyword>
<gene>
    <name evidence="13" type="primary">rseP</name>
    <name evidence="13" type="ORF">FPY71_08255</name>
</gene>
<keyword evidence="7 11" id="KW-0862">Zinc</keyword>
<evidence type="ECO:0000256" key="2">
    <source>
        <dbReference type="ARBA" id="ARBA00004141"/>
    </source>
</evidence>
<evidence type="ECO:0000313" key="13">
    <source>
        <dbReference type="EMBL" id="KAA0970494.1"/>
    </source>
</evidence>
<dbReference type="InterPro" id="IPR041489">
    <property type="entry name" value="PDZ_6"/>
</dbReference>
<keyword evidence="4 13" id="KW-0645">Protease</keyword>
<dbReference type="GO" id="GO:0004222">
    <property type="term" value="F:metalloendopeptidase activity"/>
    <property type="evidence" value="ECO:0007669"/>
    <property type="project" value="InterPro"/>
</dbReference>
<dbReference type="Pfam" id="PF17820">
    <property type="entry name" value="PDZ_6"/>
    <property type="match status" value="1"/>
</dbReference>
<dbReference type="Pfam" id="PF02163">
    <property type="entry name" value="Peptidase_M50"/>
    <property type="match status" value="1"/>
</dbReference>
<proteinExistence type="inferred from homology"/>
<accession>A0A5B0DUP4</accession>
<evidence type="ECO:0000256" key="8">
    <source>
        <dbReference type="ARBA" id="ARBA00022989"/>
    </source>
</evidence>
<comment type="subcellular location">
    <subcellularLocation>
        <location evidence="2">Membrane</location>
        <topology evidence="2">Multi-pass membrane protein</topology>
    </subcellularLocation>
</comment>
<dbReference type="GO" id="GO:0006508">
    <property type="term" value="P:proteolysis"/>
    <property type="evidence" value="ECO:0007669"/>
    <property type="project" value="UniProtKB-KW"/>
</dbReference>
<dbReference type="GO" id="GO:0046872">
    <property type="term" value="F:metal ion binding"/>
    <property type="evidence" value="ECO:0007669"/>
    <property type="project" value="UniProtKB-KW"/>
</dbReference>
<feature type="transmembrane region" description="Helical" evidence="11">
    <location>
        <begin position="12"/>
        <end position="31"/>
    </location>
</feature>
<dbReference type="PANTHER" id="PTHR42837:SF2">
    <property type="entry name" value="MEMBRANE METALLOPROTEASE ARASP2, CHLOROPLASTIC-RELATED"/>
    <property type="match status" value="1"/>
</dbReference>
<keyword evidence="8 11" id="KW-1133">Transmembrane helix</keyword>
<dbReference type="SMART" id="SM00228">
    <property type="entry name" value="PDZ"/>
    <property type="match status" value="1"/>
</dbReference>
<name>A0A5B0DUP4_9HYPH</name>
<dbReference type="SUPFAM" id="SSF50156">
    <property type="entry name" value="PDZ domain-like"/>
    <property type="match status" value="1"/>
</dbReference>
<feature type="transmembrane region" description="Helical" evidence="11">
    <location>
        <begin position="118"/>
        <end position="142"/>
    </location>
</feature>
<dbReference type="AlphaFoldDB" id="A0A5B0DUP4"/>
<dbReference type="NCBIfam" id="TIGR00054">
    <property type="entry name" value="RIP metalloprotease RseP"/>
    <property type="match status" value="1"/>
</dbReference>
<dbReference type="PANTHER" id="PTHR42837">
    <property type="entry name" value="REGULATOR OF SIGMA-E PROTEASE RSEP"/>
    <property type="match status" value="1"/>
</dbReference>
<reference evidence="13 14" key="1">
    <citation type="submission" date="2019-08" db="EMBL/GenBank/DDBJ databases">
        <title>Aureimonas fodiniaquatilis sp. nov., isolated from a coal mine wastewater.</title>
        <authorList>
            <person name="Kim W."/>
        </authorList>
    </citation>
    <scope>NUCLEOTIDE SEQUENCE [LARGE SCALE GENOMIC DNA]</scope>
    <source>
        <strain evidence="13 14">CAU 1482</strain>
    </source>
</reference>
<dbReference type="CDD" id="cd23081">
    <property type="entry name" value="cpPDZ_EcRseP-like"/>
    <property type="match status" value="1"/>
</dbReference>
<evidence type="ECO:0000256" key="9">
    <source>
        <dbReference type="ARBA" id="ARBA00023049"/>
    </source>
</evidence>
<evidence type="ECO:0000256" key="4">
    <source>
        <dbReference type="ARBA" id="ARBA00022670"/>
    </source>
</evidence>
<evidence type="ECO:0000256" key="5">
    <source>
        <dbReference type="ARBA" id="ARBA00022692"/>
    </source>
</evidence>
<evidence type="ECO:0000256" key="1">
    <source>
        <dbReference type="ARBA" id="ARBA00001947"/>
    </source>
</evidence>
<dbReference type="OrthoDB" id="9782003at2"/>
<comment type="cofactor">
    <cofactor evidence="1 11">
        <name>Zn(2+)</name>
        <dbReference type="ChEBI" id="CHEBI:29105"/>
    </cofactor>
</comment>
<comment type="caution">
    <text evidence="13">The sequence shown here is derived from an EMBL/GenBank/DDBJ whole genome shotgun (WGS) entry which is preliminary data.</text>
</comment>
<evidence type="ECO:0000256" key="10">
    <source>
        <dbReference type="ARBA" id="ARBA00023136"/>
    </source>
</evidence>
<keyword evidence="6 11" id="KW-0378">Hydrolase</keyword>
<dbReference type="RefSeq" id="WP_149299517.1">
    <property type="nucleotide sequence ID" value="NZ_VTWH01000002.1"/>
</dbReference>
<evidence type="ECO:0000259" key="12">
    <source>
        <dbReference type="PROSITE" id="PS50106"/>
    </source>
</evidence>
<dbReference type="InterPro" id="IPR001478">
    <property type="entry name" value="PDZ"/>
</dbReference>
<evidence type="ECO:0000256" key="11">
    <source>
        <dbReference type="RuleBase" id="RU362031"/>
    </source>
</evidence>
<evidence type="ECO:0000256" key="7">
    <source>
        <dbReference type="ARBA" id="ARBA00022833"/>
    </source>
</evidence>